<evidence type="ECO:0000313" key="4">
    <source>
        <dbReference type="Proteomes" id="UP001307849"/>
    </source>
</evidence>
<reference evidence="3 4" key="1">
    <citation type="submission" date="2019-10" db="EMBL/GenBank/DDBJ databases">
        <authorList>
            <person name="Palmer J.M."/>
        </authorList>
    </citation>
    <scope>NUCLEOTIDE SEQUENCE [LARGE SCALE GENOMIC DNA]</scope>
    <source>
        <strain evidence="3 4">TWF506</strain>
    </source>
</reference>
<evidence type="ECO:0000259" key="2">
    <source>
        <dbReference type="PROSITE" id="PS50181"/>
    </source>
</evidence>
<sequence>MEGCASASLRLDSPAPNPFLNLPIDILIEVTKALAFRDLIALSLTTKGLRYLRPNRPENKRDLRCFLRIHRQFLSNEYIPQSQHKSREKPSLIPPANCPYCQHRLCPPTCETALFLDSDSGFFFPKHLFPVHLAKFRYGGKYSSHIKELENSFPSQKRSGQIYYYSTIWCEHHRCPRDMLSKSKYYNTKNGLGVPLFLKEYYHWRQTKQVSHEVGIGYWVHDRWKVGYRLPPGAQNSKDVDENDLIPIHEKFYYDSMCLHCLSELPFDSGPSYWRQAQFLAYRCSCHQDGKITKENVTETRILVRQRGRGSCCIRVRPPSAEHRGCKSCGYVSMKFTRIEAFDFVQKKDDGTDIENARAEGYWAYLATECKQGLPPAGYRGDEKQKMYPVRPQDDARFLDIIRGPGYRLIPLNPPRVGIQDLPYKILRQILGYLAEDADPNGDQYFFALRASYCFIKCWYGNEALANVIQNLTEPYYIRADPMMQYGHVFETKGDYALGQKDHKARRLNPEAHRRYSRSRR</sequence>
<evidence type="ECO:0000313" key="3">
    <source>
        <dbReference type="EMBL" id="KAK6518072.1"/>
    </source>
</evidence>
<protein>
    <recommendedName>
        <fullName evidence="2">F-box domain-containing protein</fullName>
    </recommendedName>
</protein>
<organism evidence="3 4">
    <name type="scientific">Arthrobotrys conoides</name>
    <dbReference type="NCBI Taxonomy" id="74498"/>
    <lineage>
        <taxon>Eukaryota</taxon>
        <taxon>Fungi</taxon>
        <taxon>Dikarya</taxon>
        <taxon>Ascomycota</taxon>
        <taxon>Pezizomycotina</taxon>
        <taxon>Orbiliomycetes</taxon>
        <taxon>Orbiliales</taxon>
        <taxon>Orbiliaceae</taxon>
        <taxon>Arthrobotrys</taxon>
    </lineage>
</organism>
<accession>A0AAN8P690</accession>
<dbReference type="Proteomes" id="UP001307849">
    <property type="component" value="Unassembled WGS sequence"/>
</dbReference>
<gene>
    <name evidence="3" type="ORF">TWF506_005234</name>
</gene>
<name>A0AAN8P690_9PEZI</name>
<comment type="caution">
    <text evidence="3">The sequence shown here is derived from an EMBL/GenBank/DDBJ whole genome shotgun (WGS) entry which is preliminary data.</text>
</comment>
<dbReference type="AlphaFoldDB" id="A0AAN8P690"/>
<proteinExistence type="predicted"/>
<feature type="region of interest" description="Disordered" evidence="1">
    <location>
        <begin position="501"/>
        <end position="521"/>
    </location>
</feature>
<dbReference type="PROSITE" id="PS50181">
    <property type="entry name" value="FBOX"/>
    <property type="match status" value="1"/>
</dbReference>
<dbReference type="EMBL" id="JAVHJM010000002">
    <property type="protein sequence ID" value="KAK6518072.1"/>
    <property type="molecule type" value="Genomic_DNA"/>
</dbReference>
<evidence type="ECO:0000256" key="1">
    <source>
        <dbReference type="SAM" id="MobiDB-lite"/>
    </source>
</evidence>
<dbReference type="InterPro" id="IPR001810">
    <property type="entry name" value="F-box_dom"/>
</dbReference>
<keyword evidence="4" id="KW-1185">Reference proteome</keyword>
<feature type="domain" description="F-box" evidence="2">
    <location>
        <begin position="16"/>
        <end position="63"/>
    </location>
</feature>